<sequence length="342" mass="36170">MSLASHLHRGALGDWFSDRVDPAPVVDRVGDALRGRVPLRPPRHARNSQPALVAGALRLRVGLAVQHAPPYSALLGAHRLGLADTRTVHAVAGRFPSHASLDPARRRVALRLRPTRSGWIEVGGIGSPPPAGPIDLRRRVVPDLASVLLNQLEPPGRIADRATETALAAACWAAVRWSLGGIALPDERSEQAAEVVDLLELISESGLLTRLHRWAGRPTGGCALGVADPVVVPGWASGGTLVGRGPGALLVEVSGHPDPMRRPDGLRRALHHLLARAWLDRVHGVHGIGHLGILFARHGVLVTADVAEFGPPPGEFVAAAHRVAAADGIRLRPPAVLEERAS</sequence>
<dbReference type="EMBL" id="JBBEGN010000013">
    <property type="protein sequence ID" value="MEJ2870461.1"/>
    <property type="molecule type" value="Genomic_DNA"/>
</dbReference>
<evidence type="ECO:0000313" key="1">
    <source>
        <dbReference type="EMBL" id="MEJ2870461.1"/>
    </source>
</evidence>
<organism evidence="1 2">
    <name type="scientific">Actinomycetospora aurantiaca</name>
    <dbReference type="NCBI Taxonomy" id="3129233"/>
    <lineage>
        <taxon>Bacteria</taxon>
        <taxon>Bacillati</taxon>
        <taxon>Actinomycetota</taxon>
        <taxon>Actinomycetes</taxon>
        <taxon>Pseudonocardiales</taxon>
        <taxon>Pseudonocardiaceae</taxon>
        <taxon>Actinomycetospora</taxon>
    </lineage>
</organism>
<dbReference type="RefSeq" id="WP_337697030.1">
    <property type="nucleotide sequence ID" value="NZ_JBBEGN010000013.1"/>
</dbReference>
<evidence type="ECO:0000313" key="2">
    <source>
        <dbReference type="Proteomes" id="UP001385809"/>
    </source>
</evidence>
<name>A0ABU8MT90_9PSEU</name>
<dbReference type="Proteomes" id="UP001385809">
    <property type="component" value="Unassembled WGS sequence"/>
</dbReference>
<keyword evidence="2" id="KW-1185">Reference proteome</keyword>
<gene>
    <name evidence="1" type="ORF">WCD74_22015</name>
</gene>
<protein>
    <submittedName>
        <fullName evidence="1">Uncharacterized protein</fullName>
    </submittedName>
</protein>
<reference evidence="1 2" key="1">
    <citation type="submission" date="2024-03" db="EMBL/GenBank/DDBJ databases">
        <title>Actinomycetospora sp. OC33-EN08, a novel actinomycete isolated from wild orchid (Aerides multiflora).</title>
        <authorList>
            <person name="Suriyachadkun C."/>
        </authorList>
    </citation>
    <scope>NUCLEOTIDE SEQUENCE [LARGE SCALE GENOMIC DNA]</scope>
    <source>
        <strain evidence="1 2">OC33-EN08</strain>
    </source>
</reference>
<accession>A0ABU8MT90</accession>
<comment type="caution">
    <text evidence="1">The sequence shown here is derived from an EMBL/GenBank/DDBJ whole genome shotgun (WGS) entry which is preliminary data.</text>
</comment>
<proteinExistence type="predicted"/>